<accession>A0A7J6QHM9</accession>
<proteinExistence type="predicted"/>
<organism evidence="1 2">
    <name type="scientific">Perkinsus olseni</name>
    <name type="common">Perkinsus atlanticus</name>
    <dbReference type="NCBI Taxonomy" id="32597"/>
    <lineage>
        <taxon>Eukaryota</taxon>
        <taxon>Sar</taxon>
        <taxon>Alveolata</taxon>
        <taxon>Perkinsozoa</taxon>
        <taxon>Perkinsea</taxon>
        <taxon>Perkinsida</taxon>
        <taxon>Perkinsidae</taxon>
        <taxon>Perkinsus</taxon>
    </lineage>
</organism>
<dbReference type="AlphaFoldDB" id="A0A7J6QHM9"/>
<protein>
    <submittedName>
        <fullName evidence="1">Uncharacterized protein</fullName>
    </submittedName>
</protein>
<evidence type="ECO:0000313" key="2">
    <source>
        <dbReference type="Proteomes" id="UP000574390"/>
    </source>
</evidence>
<feature type="non-terminal residue" evidence="1">
    <location>
        <position position="217"/>
    </location>
</feature>
<dbReference type="Proteomes" id="UP000574390">
    <property type="component" value="Unassembled WGS sequence"/>
</dbReference>
<dbReference type="EMBL" id="JABANM010029601">
    <property type="protein sequence ID" value="KAF4707712.1"/>
    <property type="molecule type" value="Genomic_DNA"/>
</dbReference>
<sequence>PRDFLELEESPSVTWGYPYGDVQECRGFAESSPWFGMRENWMVPRHLVVPRRKMLIHGVTMWGPARPEEYVTAYLAVMYGYIDDWKNICRGHRHLNESVMNCSALGSSYHHASPCPEVPSAFRGPVLARVLALHDVNVGSPDSIAVQCYRFGRSGEAAVYHTIDFEYVSDNMGKRCAGVIMARDLRGTYEFAPFLRFIGLPLHLGMQQIGMLSRDCE</sequence>
<name>A0A7J6QHM9_PEROL</name>
<evidence type="ECO:0000313" key="1">
    <source>
        <dbReference type="EMBL" id="KAF4707712.1"/>
    </source>
</evidence>
<reference evidence="1 2" key="1">
    <citation type="submission" date="2020-04" db="EMBL/GenBank/DDBJ databases">
        <title>Perkinsus olseni comparative genomics.</title>
        <authorList>
            <person name="Bogema D.R."/>
        </authorList>
    </citation>
    <scope>NUCLEOTIDE SEQUENCE [LARGE SCALE GENOMIC DNA]</scope>
    <source>
        <strain evidence="1">ATCC PRA-205</strain>
    </source>
</reference>
<gene>
    <name evidence="1" type="ORF">FOZ62_011133</name>
</gene>
<comment type="caution">
    <text evidence="1">The sequence shown here is derived from an EMBL/GenBank/DDBJ whole genome shotgun (WGS) entry which is preliminary data.</text>
</comment>